<protein>
    <submittedName>
        <fullName evidence="4">DUF4115 domain-containing protein</fullName>
    </submittedName>
</protein>
<keyword evidence="2" id="KW-0812">Transmembrane</keyword>
<dbReference type="EMBL" id="WTVN01000008">
    <property type="protein sequence ID" value="NMG43508.1"/>
    <property type="molecule type" value="Genomic_DNA"/>
</dbReference>
<keyword evidence="2" id="KW-1133">Transmembrane helix</keyword>
<dbReference type="InterPro" id="IPR025194">
    <property type="entry name" value="RodZ-like_C"/>
</dbReference>
<keyword evidence="2" id="KW-0472">Membrane</keyword>
<sequence length="330" mass="33904">MTEVHLDQQGAAISDAAAMGAQLRQLREARGETASDVAHSLKLTSRQVEAMEAGRLDLLPGAAFARGFLRNYARYLGVEPATVLAAFEADVKVRVVELAPVSNAVGVMPSGSGKRAMQVPVGLIAGVLLLAVLVGWYFDWFRMPAEQAEVAEHVVGPATQELPSVTSAAAAPQGQVSESALAASGVVPSQPVPATTAPESVPAGTAGAASAATPTTVAVPEAPAVAQAAPPTATAMPQAAAAVPAGAPPAEGVEHIVFRFEGESWIEVRDARGGIVYSGINGAGTTRTVQGKPPFALVVGNAKQVSIDYRGKPYDLKPFVRVSVARFTLE</sequence>
<dbReference type="Gene3D" id="1.10.260.40">
    <property type="entry name" value="lambda repressor-like DNA-binding domains"/>
    <property type="match status" value="1"/>
</dbReference>
<dbReference type="CDD" id="cd00093">
    <property type="entry name" value="HTH_XRE"/>
    <property type="match status" value="1"/>
</dbReference>
<reference evidence="4 5" key="1">
    <citation type="submission" date="2019-12" db="EMBL/GenBank/DDBJ databases">
        <title>Comparative genomics gives insights into the taxonomy of the Azoarcus-Aromatoleum group and reveals separate origins of nif in the plant-associated Azoarcus and non-plant-associated Aromatoleum sub-groups.</title>
        <authorList>
            <person name="Lafos M."/>
            <person name="Maluk M."/>
            <person name="Batista M."/>
            <person name="Junghare M."/>
            <person name="Carmona M."/>
            <person name="Faoro H."/>
            <person name="Cruz L.M."/>
            <person name="Battistoni F."/>
            <person name="De Souza E."/>
            <person name="Pedrosa F."/>
            <person name="Chen W.-M."/>
            <person name="Poole P.S."/>
            <person name="Dixon R.A."/>
            <person name="James E.K."/>
        </authorList>
    </citation>
    <scope>NUCLEOTIDE SEQUENCE [LARGE SCALE GENOMIC DNA]</scope>
    <source>
        <strain evidence="4 5">Td21</strain>
    </source>
</reference>
<feature type="region of interest" description="Disordered" evidence="1">
    <location>
        <begin position="187"/>
        <end position="214"/>
    </location>
</feature>
<dbReference type="InterPro" id="IPR010982">
    <property type="entry name" value="Lambda_DNA-bd_dom_sf"/>
</dbReference>
<evidence type="ECO:0000259" key="3">
    <source>
        <dbReference type="Pfam" id="PF13464"/>
    </source>
</evidence>
<dbReference type="InterPro" id="IPR001387">
    <property type="entry name" value="Cro/C1-type_HTH"/>
</dbReference>
<accession>A0ABX1PWK9</accession>
<evidence type="ECO:0000256" key="2">
    <source>
        <dbReference type="SAM" id="Phobius"/>
    </source>
</evidence>
<dbReference type="RefSeq" id="WP_169255414.1">
    <property type="nucleotide sequence ID" value="NZ_WTVN01000008.1"/>
</dbReference>
<dbReference type="Proteomes" id="UP000623795">
    <property type="component" value="Unassembled WGS sequence"/>
</dbReference>
<keyword evidence="5" id="KW-1185">Reference proteome</keyword>
<gene>
    <name evidence="4" type="ORF">GPA22_07150</name>
</gene>
<dbReference type="Pfam" id="PF13464">
    <property type="entry name" value="RodZ_C"/>
    <property type="match status" value="1"/>
</dbReference>
<dbReference type="PANTHER" id="PTHR34475:SF1">
    <property type="entry name" value="CYTOSKELETON PROTEIN RODZ"/>
    <property type="match status" value="1"/>
</dbReference>
<name>A0ABX1PWK9_9RHOO</name>
<dbReference type="PANTHER" id="PTHR34475">
    <property type="match status" value="1"/>
</dbReference>
<organism evidence="4 5">
    <name type="scientific">Aromatoleum toluvorans</name>
    <dbReference type="NCBI Taxonomy" id="92002"/>
    <lineage>
        <taxon>Bacteria</taxon>
        <taxon>Pseudomonadati</taxon>
        <taxon>Pseudomonadota</taxon>
        <taxon>Betaproteobacteria</taxon>
        <taxon>Rhodocyclales</taxon>
        <taxon>Rhodocyclaceae</taxon>
        <taxon>Aromatoleum</taxon>
    </lineage>
</organism>
<dbReference type="InterPro" id="IPR050400">
    <property type="entry name" value="Bact_Cytoskel_RodZ"/>
</dbReference>
<feature type="transmembrane region" description="Helical" evidence="2">
    <location>
        <begin position="119"/>
        <end position="138"/>
    </location>
</feature>
<evidence type="ECO:0000256" key="1">
    <source>
        <dbReference type="SAM" id="MobiDB-lite"/>
    </source>
</evidence>
<feature type="domain" description="Cytoskeleton protein RodZ-like C-terminal" evidence="3">
    <location>
        <begin position="257"/>
        <end position="328"/>
    </location>
</feature>
<dbReference type="SUPFAM" id="SSF47413">
    <property type="entry name" value="lambda repressor-like DNA-binding domains"/>
    <property type="match status" value="1"/>
</dbReference>
<evidence type="ECO:0000313" key="5">
    <source>
        <dbReference type="Proteomes" id="UP000623795"/>
    </source>
</evidence>
<feature type="compositionally biased region" description="Low complexity" evidence="1">
    <location>
        <begin position="200"/>
        <end position="214"/>
    </location>
</feature>
<evidence type="ECO:0000313" key="4">
    <source>
        <dbReference type="EMBL" id="NMG43508.1"/>
    </source>
</evidence>
<proteinExistence type="predicted"/>
<dbReference type="Pfam" id="PF13413">
    <property type="entry name" value="HTH_25"/>
    <property type="match status" value="1"/>
</dbReference>
<comment type="caution">
    <text evidence="4">The sequence shown here is derived from an EMBL/GenBank/DDBJ whole genome shotgun (WGS) entry which is preliminary data.</text>
</comment>